<dbReference type="RefSeq" id="WP_375518609.1">
    <property type="nucleotide sequence ID" value="NZ_JBHIRY010000002.1"/>
</dbReference>
<protein>
    <submittedName>
        <fullName evidence="1">Uncharacterized protein</fullName>
    </submittedName>
</protein>
<name>A0ABV5BWI9_9BACL</name>
<reference evidence="1 2" key="1">
    <citation type="submission" date="2024-09" db="EMBL/GenBank/DDBJ databases">
        <title>Paenibacillus zeirhizospherea sp. nov., isolated from surface of the maize (Zea mays) roots in a horticulture field, Hungary.</title>
        <authorList>
            <person name="Marton D."/>
            <person name="Farkas M."/>
            <person name="Bedics A."/>
            <person name="Toth E."/>
            <person name="Tancsics A."/>
            <person name="Boka K."/>
            <person name="Marati G."/>
            <person name="Kriszt B."/>
            <person name="Cserhati M."/>
        </authorList>
    </citation>
    <scope>NUCLEOTIDE SEQUENCE [LARGE SCALE GENOMIC DNA]</scope>
    <source>
        <strain evidence="1 2">JCM 18446</strain>
    </source>
</reference>
<dbReference type="EMBL" id="JBHIRY010000002">
    <property type="protein sequence ID" value="MFB5759373.1"/>
    <property type="molecule type" value="Genomic_DNA"/>
</dbReference>
<proteinExistence type="predicted"/>
<sequence length="66" mass="6985">MTTTVINNYNTTIMAPMTNGVNMPMAGEQQSVTTVSLDLSNPLAIKGTIRVESLSGDPEVLVRFGG</sequence>
<dbReference type="Proteomes" id="UP001580430">
    <property type="component" value="Unassembled WGS sequence"/>
</dbReference>
<evidence type="ECO:0000313" key="1">
    <source>
        <dbReference type="EMBL" id="MFB5759373.1"/>
    </source>
</evidence>
<organism evidence="1 2">
    <name type="scientific">Paenibacillus medicaginis</name>
    <dbReference type="NCBI Taxonomy" id="1470560"/>
    <lineage>
        <taxon>Bacteria</taxon>
        <taxon>Bacillati</taxon>
        <taxon>Bacillota</taxon>
        <taxon>Bacilli</taxon>
        <taxon>Bacillales</taxon>
        <taxon>Paenibacillaceae</taxon>
        <taxon>Paenibacillus</taxon>
    </lineage>
</organism>
<keyword evidence="2" id="KW-1185">Reference proteome</keyword>
<comment type="caution">
    <text evidence="1">The sequence shown here is derived from an EMBL/GenBank/DDBJ whole genome shotgun (WGS) entry which is preliminary data.</text>
</comment>
<evidence type="ECO:0000313" key="2">
    <source>
        <dbReference type="Proteomes" id="UP001580430"/>
    </source>
</evidence>
<accession>A0ABV5BWI9</accession>
<gene>
    <name evidence="1" type="ORF">ACE5LO_03100</name>
</gene>